<keyword evidence="1" id="KW-1133">Transmembrane helix</keyword>
<comment type="caution">
    <text evidence="2">The sequence shown here is derived from an EMBL/GenBank/DDBJ whole genome shotgun (WGS) entry which is preliminary data.</text>
</comment>
<keyword evidence="3" id="KW-1185">Reference proteome</keyword>
<protein>
    <submittedName>
        <fullName evidence="2">Uncharacterized protein</fullName>
    </submittedName>
</protein>
<evidence type="ECO:0000256" key="1">
    <source>
        <dbReference type="SAM" id="Phobius"/>
    </source>
</evidence>
<dbReference type="EMBL" id="JYDP01001026">
    <property type="protein sequence ID" value="KRY99061.1"/>
    <property type="molecule type" value="Genomic_DNA"/>
</dbReference>
<organism evidence="2 3">
    <name type="scientific">Trichinella zimbabwensis</name>
    <dbReference type="NCBI Taxonomy" id="268475"/>
    <lineage>
        <taxon>Eukaryota</taxon>
        <taxon>Metazoa</taxon>
        <taxon>Ecdysozoa</taxon>
        <taxon>Nematoda</taxon>
        <taxon>Enoplea</taxon>
        <taxon>Dorylaimia</taxon>
        <taxon>Trichinellida</taxon>
        <taxon>Trichinellidae</taxon>
        <taxon>Trichinella</taxon>
    </lineage>
</organism>
<keyword evidence="1" id="KW-0812">Transmembrane</keyword>
<reference evidence="2 3" key="1">
    <citation type="submission" date="2015-01" db="EMBL/GenBank/DDBJ databases">
        <title>Evolution of Trichinella species and genotypes.</title>
        <authorList>
            <person name="Korhonen P.K."/>
            <person name="Edoardo P."/>
            <person name="Giuseppe L.R."/>
            <person name="Gasser R.B."/>
        </authorList>
    </citation>
    <scope>NUCLEOTIDE SEQUENCE [LARGE SCALE GENOMIC DNA]</scope>
    <source>
        <strain evidence="2">ISS1029</strain>
    </source>
</reference>
<gene>
    <name evidence="2" type="ORF">T11_1437</name>
</gene>
<proteinExistence type="predicted"/>
<accession>A0A0V1GLC6</accession>
<dbReference type="Proteomes" id="UP000055024">
    <property type="component" value="Unassembled WGS sequence"/>
</dbReference>
<dbReference type="AlphaFoldDB" id="A0A0V1GLC6"/>
<keyword evidence="1" id="KW-0472">Membrane</keyword>
<evidence type="ECO:0000313" key="3">
    <source>
        <dbReference type="Proteomes" id="UP000055024"/>
    </source>
</evidence>
<evidence type="ECO:0000313" key="2">
    <source>
        <dbReference type="EMBL" id="KRY99061.1"/>
    </source>
</evidence>
<sequence>MKPSFGSNPDAFVTPKEKRLCPHFTAFSYCSLTALFYWTFMSLSYGFSLSNVVL</sequence>
<name>A0A0V1GLC6_9BILA</name>
<feature type="transmembrane region" description="Helical" evidence="1">
    <location>
        <begin position="20"/>
        <end position="40"/>
    </location>
</feature>